<dbReference type="PATRIC" id="fig|467210.3.peg.2071"/>
<dbReference type="EMBL" id="LSDA01000111">
    <property type="protein sequence ID" value="KXB55553.1"/>
    <property type="molecule type" value="Genomic_DNA"/>
</dbReference>
<dbReference type="Pfam" id="PF04463">
    <property type="entry name" value="2-thiour_desulf"/>
    <property type="match status" value="1"/>
</dbReference>
<comment type="caution">
    <text evidence="1">The sequence shown here is derived from an EMBL/GenBank/DDBJ whole genome shotgun (WGS) entry which is preliminary data.</text>
</comment>
<protein>
    <submittedName>
        <fullName evidence="1">Uncharacterized protein</fullName>
    </submittedName>
</protein>
<accession>A0A133ZJC4</accession>
<dbReference type="Proteomes" id="UP000070394">
    <property type="component" value="Unassembled WGS sequence"/>
</dbReference>
<gene>
    <name evidence="1" type="ORF">HMPREF1866_02093</name>
</gene>
<proteinExistence type="predicted"/>
<dbReference type="STRING" id="467210.HMPREF1866_02093"/>
<keyword evidence="2" id="KW-1185">Reference proteome</keyword>
<dbReference type="InterPro" id="IPR007553">
    <property type="entry name" value="2-thiour_desulf"/>
</dbReference>
<dbReference type="PANTHER" id="PTHR30087">
    <property type="entry name" value="INNER MEMBRANE PROTEIN"/>
    <property type="match status" value="1"/>
</dbReference>
<evidence type="ECO:0000313" key="2">
    <source>
        <dbReference type="Proteomes" id="UP000070394"/>
    </source>
</evidence>
<sequence>MWVIKMKIAVSACLLGENCKYNGGNNYSKKVRAYTKGHEIIPVCPEVLGGLSIPREPAEIVNGIVSLKDGTSVDKEFREGARKALETVKEQNVDIVILHSRSPSCGVNAIYDGSFSGKIISGQGVFADLLRKNGIKAIDVEDL</sequence>
<reference evidence="2" key="1">
    <citation type="submission" date="2016-01" db="EMBL/GenBank/DDBJ databases">
        <authorList>
            <person name="Mitreva M."/>
            <person name="Pepin K.H."/>
            <person name="Mihindukulasuriya K.A."/>
            <person name="Fulton R."/>
            <person name="Fronick C."/>
            <person name="O'Laughlin M."/>
            <person name="Miner T."/>
            <person name="Herter B."/>
            <person name="Rosa B.A."/>
            <person name="Cordes M."/>
            <person name="Tomlinson C."/>
            <person name="Wollam A."/>
            <person name="Palsikar V.B."/>
            <person name="Mardis E.R."/>
            <person name="Wilson R.K."/>
        </authorList>
    </citation>
    <scope>NUCLEOTIDE SEQUENCE [LARGE SCALE GENOMIC DNA]</scope>
    <source>
        <strain evidence="2">DNF00896</strain>
    </source>
</reference>
<dbReference type="AlphaFoldDB" id="A0A133ZJC4"/>
<organism evidence="1 2">
    <name type="scientific">Lachnoanaerobaculum saburreum</name>
    <dbReference type="NCBI Taxonomy" id="467210"/>
    <lineage>
        <taxon>Bacteria</taxon>
        <taxon>Bacillati</taxon>
        <taxon>Bacillota</taxon>
        <taxon>Clostridia</taxon>
        <taxon>Lachnospirales</taxon>
        <taxon>Lachnospiraceae</taxon>
        <taxon>Lachnoanaerobaculum</taxon>
    </lineage>
</organism>
<evidence type="ECO:0000313" key="1">
    <source>
        <dbReference type="EMBL" id="KXB55553.1"/>
    </source>
</evidence>
<name>A0A133ZJC4_9FIRM</name>
<dbReference type="PANTHER" id="PTHR30087:SF1">
    <property type="entry name" value="HYPOTHETICAL CYTOSOLIC PROTEIN"/>
    <property type="match status" value="1"/>
</dbReference>